<dbReference type="PANTHER" id="PTHR11102:SF147">
    <property type="entry name" value="SEL1L ADAPTOR SUBUNIT OF ERAD E3 UBIQUITIN LIGASE"/>
    <property type="match status" value="1"/>
</dbReference>
<dbReference type="InterPro" id="IPR050767">
    <property type="entry name" value="Sel1_AlgK"/>
</dbReference>
<keyword evidence="3" id="KW-1185">Reference proteome</keyword>
<dbReference type="RefSeq" id="XP_009553359.1">
    <property type="nucleotide sequence ID" value="XM_009555064.1"/>
</dbReference>
<dbReference type="Proteomes" id="UP000030671">
    <property type="component" value="Unassembled WGS sequence"/>
</dbReference>
<proteinExistence type="inferred from homology"/>
<dbReference type="AlphaFoldDB" id="W4JN45"/>
<comment type="similarity">
    <text evidence="1">Belongs to the sel-1 family.</text>
</comment>
<dbReference type="InParanoid" id="W4JN45"/>
<reference evidence="2 3" key="1">
    <citation type="journal article" date="2012" name="New Phytol.">
        <title>Insight into trade-off between wood decay and parasitism from the genome of a fungal forest pathogen.</title>
        <authorList>
            <person name="Olson A."/>
            <person name="Aerts A."/>
            <person name="Asiegbu F."/>
            <person name="Belbahri L."/>
            <person name="Bouzid O."/>
            <person name="Broberg A."/>
            <person name="Canback B."/>
            <person name="Coutinho P.M."/>
            <person name="Cullen D."/>
            <person name="Dalman K."/>
            <person name="Deflorio G."/>
            <person name="van Diepen L.T."/>
            <person name="Dunand C."/>
            <person name="Duplessis S."/>
            <person name="Durling M."/>
            <person name="Gonthier P."/>
            <person name="Grimwood J."/>
            <person name="Fossdal C.G."/>
            <person name="Hansson D."/>
            <person name="Henrissat B."/>
            <person name="Hietala A."/>
            <person name="Himmelstrand K."/>
            <person name="Hoffmeister D."/>
            <person name="Hogberg N."/>
            <person name="James T.Y."/>
            <person name="Karlsson M."/>
            <person name="Kohler A."/>
            <person name="Kues U."/>
            <person name="Lee Y.H."/>
            <person name="Lin Y.C."/>
            <person name="Lind M."/>
            <person name="Lindquist E."/>
            <person name="Lombard V."/>
            <person name="Lucas S."/>
            <person name="Lunden K."/>
            <person name="Morin E."/>
            <person name="Murat C."/>
            <person name="Park J."/>
            <person name="Raffaello T."/>
            <person name="Rouze P."/>
            <person name="Salamov A."/>
            <person name="Schmutz J."/>
            <person name="Solheim H."/>
            <person name="Stahlberg J."/>
            <person name="Velez H."/>
            <person name="de Vries R.P."/>
            <person name="Wiebenga A."/>
            <person name="Woodward S."/>
            <person name="Yakovlev I."/>
            <person name="Garbelotto M."/>
            <person name="Martin F."/>
            <person name="Grigoriev I.V."/>
            <person name="Stenlid J."/>
        </authorList>
    </citation>
    <scope>NUCLEOTIDE SEQUENCE [LARGE SCALE GENOMIC DNA]</scope>
    <source>
        <strain evidence="2 3">TC 32-1</strain>
    </source>
</reference>
<dbReference type="HOGENOM" id="CLU_007931_0_1_1"/>
<dbReference type="OrthoDB" id="27934at2759"/>
<accession>W4JN45</accession>
<evidence type="ECO:0000313" key="3">
    <source>
        <dbReference type="Proteomes" id="UP000030671"/>
    </source>
</evidence>
<dbReference type="FunCoup" id="W4JN45">
    <property type="interactions" value="117"/>
</dbReference>
<dbReference type="Pfam" id="PF08238">
    <property type="entry name" value="Sel1"/>
    <property type="match status" value="7"/>
</dbReference>
<dbReference type="GO" id="GO:0036503">
    <property type="term" value="P:ERAD pathway"/>
    <property type="evidence" value="ECO:0007669"/>
    <property type="project" value="TreeGrafter"/>
</dbReference>
<dbReference type="InterPro" id="IPR006597">
    <property type="entry name" value="Sel1-like"/>
</dbReference>
<dbReference type="Gene3D" id="1.25.40.10">
    <property type="entry name" value="Tetratricopeptide repeat domain"/>
    <property type="match status" value="3"/>
</dbReference>
<dbReference type="EMBL" id="KI925467">
    <property type="protein sequence ID" value="ETW74894.1"/>
    <property type="molecule type" value="Genomic_DNA"/>
</dbReference>
<dbReference type="SMART" id="SM00671">
    <property type="entry name" value="SEL1"/>
    <property type="match status" value="8"/>
</dbReference>
<protein>
    <recommendedName>
        <fullName evidence="4">HCP-like protein</fullName>
    </recommendedName>
</protein>
<evidence type="ECO:0008006" key="4">
    <source>
        <dbReference type="Google" id="ProtNLM"/>
    </source>
</evidence>
<dbReference type="SUPFAM" id="SSF81901">
    <property type="entry name" value="HCP-like"/>
    <property type="match status" value="3"/>
</dbReference>
<evidence type="ECO:0000256" key="1">
    <source>
        <dbReference type="ARBA" id="ARBA00038101"/>
    </source>
</evidence>
<dbReference type="InterPro" id="IPR011990">
    <property type="entry name" value="TPR-like_helical_dom_sf"/>
</dbReference>
<dbReference type="eggNOG" id="KOG1550">
    <property type="taxonomic scope" value="Eukaryota"/>
</dbReference>
<dbReference type="GO" id="GO:0005789">
    <property type="term" value="C:endoplasmic reticulum membrane"/>
    <property type="evidence" value="ECO:0007669"/>
    <property type="project" value="TreeGrafter"/>
</dbReference>
<gene>
    <name evidence="2" type="ORF">HETIRDRAFT_331710</name>
</gene>
<dbReference type="KEGG" id="hir:HETIRDRAFT_331710"/>
<dbReference type="PANTHER" id="PTHR11102">
    <property type="entry name" value="SEL-1-LIKE PROTEIN"/>
    <property type="match status" value="1"/>
</dbReference>
<sequence>GPFASALRIAIKLRHQSWIPRFLASRVGRDGYGRRRRDAELRGRAIKVVDLLQHASELGNTDALYTLGKISLLPPTPHFPSNPKLAYRSFDVHAGATGNATSQSVLAFFHATGYHDVVPVNQAKAQLYYTFAANGEDKGAQMAMGYRYWSGIGVLEDCGRALEWYEQASEHAMAKFLSGPPGGRTLPLTPTRLSDLDGGVYGPGASVASTGLNGQRPAIRASRARAAGETWEDILEYYIFNADRGETDFMFRLGKIFYHGSIYHSPGGAASGGEGVGRVPRDFDRAHYYFSRIARQIWPHDPVDPLSHSPRREEGTGPVGYAAAAAGFIGRMFLRGEGVRPDFAMARMWFERGAEYGDKESHNGLGIIWRDGLVGGKRDLKKSVGYFTIAAGQELAEAQVNLGKHHYLRKEMKLATTYFEMALRHGSPFEAYYYLAQIQSEQMKLMPPQMRSGACSVAVSFYKVVAERGAWDDDLLTSGEQAWNTETNAGKESAMLSWWIAAERGYEIAQNNLAYVLDQGNYDLSDKSVLRDTRFTNFLPSNDTARLALTQWTRSAAQNNVDALVKVGDYYYHSLGVRDEPENIRWEKAAGYYQSAADTLVSALAMWNLGWMYENGVGVPQDFHLAKRHYDQALATNSEAYLPVTLSLVKLYARSMSHTLMGGSGGLSLWEDEEEICKLRSMLLVISRLSIIL</sequence>
<dbReference type="STRING" id="747525.W4JN45"/>
<evidence type="ECO:0000313" key="2">
    <source>
        <dbReference type="EMBL" id="ETW74894.1"/>
    </source>
</evidence>
<organism evidence="2 3">
    <name type="scientific">Heterobasidion irregulare (strain TC 32-1)</name>
    <dbReference type="NCBI Taxonomy" id="747525"/>
    <lineage>
        <taxon>Eukaryota</taxon>
        <taxon>Fungi</taxon>
        <taxon>Dikarya</taxon>
        <taxon>Basidiomycota</taxon>
        <taxon>Agaricomycotina</taxon>
        <taxon>Agaricomycetes</taxon>
        <taxon>Russulales</taxon>
        <taxon>Bondarzewiaceae</taxon>
        <taxon>Heterobasidion</taxon>
        <taxon>Heterobasidion annosum species complex</taxon>
    </lineage>
</organism>
<feature type="non-terminal residue" evidence="2">
    <location>
        <position position="1"/>
    </location>
</feature>
<name>W4JN45_HETIT</name>
<dbReference type="GeneID" id="20671679"/>